<proteinExistence type="predicted"/>
<evidence type="ECO:0000313" key="1">
    <source>
        <dbReference type="EMBL" id="KAL0394372.1"/>
    </source>
</evidence>
<gene>
    <name evidence="1" type="ORF">Slati_4403400</name>
</gene>
<sequence>MDKEGSSPARGRWIPGLWPRSLVWVAGYQVAGSGSLEYQVAGVAGYQVAGSGSLIPGRRCQVADSTISDLHGLNSAVSIKMSHVRFSLGRKV</sequence>
<name>A0AAW2SQJ0_9LAMI</name>
<protein>
    <submittedName>
        <fullName evidence="1">Uncharacterized protein</fullName>
    </submittedName>
</protein>
<comment type="caution">
    <text evidence="1">The sequence shown here is derived from an EMBL/GenBank/DDBJ whole genome shotgun (WGS) entry which is preliminary data.</text>
</comment>
<organism evidence="1">
    <name type="scientific">Sesamum latifolium</name>
    <dbReference type="NCBI Taxonomy" id="2727402"/>
    <lineage>
        <taxon>Eukaryota</taxon>
        <taxon>Viridiplantae</taxon>
        <taxon>Streptophyta</taxon>
        <taxon>Embryophyta</taxon>
        <taxon>Tracheophyta</taxon>
        <taxon>Spermatophyta</taxon>
        <taxon>Magnoliopsida</taxon>
        <taxon>eudicotyledons</taxon>
        <taxon>Gunneridae</taxon>
        <taxon>Pentapetalae</taxon>
        <taxon>asterids</taxon>
        <taxon>lamiids</taxon>
        <taxon>Lamiales</taxon>
        <taxon>Pedaliaceae</taxon>
        <taxon>Sesamum</taxon>
    </lineage>
</organism>
<dbReference type="EMBL" id="JACGWN010000016">
    <property type="protein sequence ID" value="KAL0394372.1"/>
    <property type="molecule type" value="Genomic_DNA"/>
</dbReference>
<reference evidence="1" key="2">
    <citation type="journal article" date="2024" name="Plant">
        <title>Genomic evolution and insights into agronomic trait innovations of Sesamum species.</title>
        <authorList>
            <person name="Miao H."/>
            <person name="Wang L."/>
            <person name="Qu L."/>
            <person name="Liu H."/>
            <person name="Sun Y."/>
            <person name="Le M."/>
            <person name="Wang Q."/>
            <person name="Wei S."/>
            <person name="Zheng Y."/>
            <person name="Lin W."/>
            <person name="Duan Y."/>
            <person name="Cao H."/>
            <person name="Xiong S."/>
            <person name="Wang X."/>
            <person name="Wei L."/>
            <person name="Li C."/>
            <person name="Ma Q."/>
            <person name="Ju M."/>
            <person name="Zhao R."/>
            <person name="Li G."/>
            <person name="Mu C."/>
            <person name="Tian Q."/>
            <person name="Mei H."/>
            <person name="Zhang T."/>
            <person name="Gao T."/>
            <person name="Zhang H."/>
        </authorList>
    </citation>
    <scope>NUCLEOTIDE SEQUENCE</scope>
    <source>
        <strain evidence="1">KEN1</strain>
    </source>
</reference>
<accession>A0AAW2SQJ0</accession>
<reference evidence="1" key="1">
    <citation type="submission" date="2020-06" db="EMBL/GenBank/DDBJ databases">
        <authorList>
            <person name="Li T."/>
            <person name="Hu X."/>
            <person name="Zhang T."/>
            <person name="Song X."/>
            <person name="Zhang H."/>
            <person name="Dai N."/>
            <person name="Sheng W."/>
            <person name="Hou X."/>
            <person name="Wei L."/>
        </authorList>
    </citation>
    <scope>NUCLEOTIDE SEQUENCE</scope>
    <source>
        <strain evidence="1">KEN1</strain>
        <tissue evidence="1">Leaf</tissue>
    </source>
</reference>
<dbReference type="AlphaFoldDB" id="A0AAW2SQJ0"/>